<proteinExistence type="predicted"/>
<keyword evidence="1" id="KW-0812">Transmembrane</keyword>
<evidence type="ECO:0000313" key="3">
    <source>
        <dbReference type="Proteomes" id="UP000564033"/>
    </source>
</evidence>
<evidence type="ECO:0000313" key="2">
    <source>
        <dbReference type="EMBL" id="NLZ24595.1"/>
    </source>
</evidence>
<dbReference type="EMBL" id="JAAZIL010000060">
    <property type="protein sequence ID" value="NLZ24595.1"/>
    <property type="molecule type" value="Genomic_DNA"/>
</dbReference>
<reference evidence="2 3" key="1">
    <citation type="journal article" date="2020" name="Biotechnol. Biofuels">
        <title>New insights from the biogas microbiome by comprehensive genome-resolved metagenomics of nearly 1600 species originating from multiple anaerobic digesters.</title>
        <authorList>
            <person name="Campanaro S."/>
            <person name="Treu L."/>
            <person name="Rodriguez-R L.M."/>
            <person name="Kovalovszki A."/>
            <person name="Ziels R.M."/>
            <person name="Maus I."/>
            <person name="Zhu X."/>
            <person name="Kougias P.G."/>
            <person name="Basile A."/>
            <person name="Luo G."/>
            <person name="Schluter A."/>
            <person name="Konstantinidis K.T."/>
            <person name="Angelidaki I."/>
        </authorList>
    </citation>
    <scope>NUCLEOTIDE SEQUENCE [LARGE SCALE GENOMIC DNA]</scope>
    <source>
        <strain evidence="2">AS19jrsBPTG_9</strain>
    </source>
</reference>
<evidence type="ECO:0008006" key="4">
    <source>
        <dbReference type="Google" id="ProtNLM"/>
    </source>
</evidence>
<dbReference type="Proteomes" id="UP000564033">
    <property type="component" value="Unassembled WGS sequence"/>
</dbReference>
<sequence length="101" mass="11612">IYHGLILISILGILYLLYKFIYRVIKNPKLEKYVLGYVGLISVWVSSIYISYLYFISDLTLLEDVLVGIFIIWSLSMGVFFVIDLKKARIQISSVSALRSV</sequence>
<organism evidence="2 3">
    <name type="scientific">Candidatus Dojkabacteria bacterium</name>
    <dbReference type="NCBI Taxonomy" id="2099670"/>
    <lineage>
        <taxon>Bacteria</taxon>
        <taxon>Candidatus Dojkabacteria</taxon>
    </lineage>
</organism>
<accession>A0A847VDX4</accession>
<evidence type="ECO:0000256" key="1">
    <source>
        <dbReference type="SAM" id="Phobius"/>
    </source>
</evidence>
<feature type="transmembrane region" description="Helical" evidence="1">
    <location>
        <begin position="6"/>
        <end position="22"/>
    </location>
</feature>
<keyword evidence="1" id="KW-0472">Membrane</keyword>
<name>A0A847VDX4_9BACT</name>
<gene>
    <name evidence="2" type="ORF">GX888_02545</name>
</gene>
<dbReference type="AlphaFoldDB" id="A0A847VDX4"/>
<keyword evidence="1" id="KW-1133">Transmembrane helix</keyword>
<comment type="caution">
    <text evidence="2">The sequence shown here is derived from an EMBL/GenBank/DDBJ whole genome shotgun (WGS) entry which is preliminary data.</text>
</comment>
<feature type="transmembrane region" description="Helical" evidence="1">
    <location>
        <begin position="65"/>
        <end position="83"/>
    </location>
</feature>
<protein>
    <recommendedName>
        <fullName evidence="4">DUF4293 family protein</fullName>
    </recommendedName>
</protein>
<feature type="non-terminal residue" evidence="2">
    <location>
        <position position="1"/>
    </location>
</feature>
<feature type="transmembrane region" description="Helical" evidence="1">
    <location>
        <begin position="34"/>
        <end position="53"/>
    </location>
</feature>